<keyword evidence="4" id="KW-0328">Glycosyltransferase</keyword>
<dbReference type="Gene3D" id="3.90.1480.20">
    <property type="entry name" value="Glycosyl transferase family 29"/>
    <property type="match status" value="1"/>
</dbReference>
<organism evidence="20 21">
    <name type="scientific">Paramormyrops kingsleyae</name>
    <dbReference type="NCBI Taxonomy" id="1676925"/>
    <lineage>
        <taxon>Eukaryota</taxon>
        <taxon>Metazoa</taxon>
        <taxon>Chordata</taxon>
        <taxon>Craniata</taxon>
        <taxon>Vertebrata</taxon>
        <taxon>Euteleostomi</taxon>
        <taxon>Actinopterygii</taxon>
        <taxon>Neopterygii</taxon>
        <taxon>Teleostei</taxon>
        <taxon>Osteoglossocephala</taxon>
        <taxon>Osteoglossomorpha</taxon>
        <taxon>Osteoglossiformes</taxon>
        <taxon>Mormyridae</taxon>
        <taxon>Paramormyrops</taxon>
    </lineage>
</organism>
<dbReference type="EC" id="2.4.3.1" evidence="17"/>
<reference evidence="20" key="1">
    <citation type="submission" date="2025-08" db="UniProtKB">
        <authorList>
            <consortium name="Ensembl"/>
        </authorList>
    </citation>
    <scope>IDENTIFICATION</scope>
</reference>
<name>A0A3B3SLK7_9TELE</name>
<evidence type="ECO:0000256" key="11">
    <source>
        <dbReference type="ARBA" id="ARBA00023157"/>
    </source>
</evidence>
<comment type="subcellular location">
    <subcellularLocation>
        <location evidence="1">Golgi apparatus</location>
        <location evidence="1">Golgi stack membrane</location>
        <topology evidence="1">Single-pass type II membrane protein</topology>
    </subcellularLocation>
</comment>
<evidence type="ECO:0000256" key="5">
    <source>
        <dbReference type="ARBA" id="ARBA00022679"/>
    </source>
</evidence>
<keyword evidence="10 19" id="KW-0472">Membrane</keyword>
<evidence type="ECO:0000256" key="12">
    <source>
        <dbReference type="ARBA" id="ARBA00023180"/>
    </source>
</evidence>
<accession>A0A3B3SLK7</accession>
<evidence type="ECO:0000256" key="14">
    <source>
        <dbReference type="ARBA" id="ARBA00030509"/>
    </source>
</evidence>
<dbReference type="GeneTree" id="ENSGT00940000158714"/>
<comment type="similarity">
    <text evidence="2">Belongs to the glycosyltransferase 29 family.</text>
</comment>
<proteinExistence type="inferred from homology"/>
<evidence type="ECO:0000256" key="9">
    <source>
        <dbReference type="ARBA" id="ARBA00023034"/>
    </source>
</evidence>
<dbReference type="FunFam" id="3.90.1480.20:FF:000010">
    <property type="entry name" value="ST6 beta-galactoside alpha-2,6-sialyltransferase 2"/>
    <property type="match status" value="1"/>
</dbReference>
<dbReference type="GO" id="GO:0032580">
    <property type="term" value="C:Golgi cisterna membrane"/>
    <property type="evidence" value="ECO:0007669"/>
    <property type="project" value="UniProtKB-SubCell"/>
</dbReference>
<dbReference type="Proteomes" id="UP000261540">
    <property type="component" value="Unplaced"/>
</dbReference>
<evidence type="ECO:0000313" key="20">
    <source>
        <dbReference type="Ensembl" id="ENSPKIP00000031170.1"/>
    </source>
</evidence>
<evidence type="ECO:0000256" key="8">
    <source>
        <dbReference type="ARBA" id="ARBA00022989"/>
    </source>
</evidence>
<keyword evidence="9" id="KW-0333">Golgi apparatus</keyword>
<evidence type="ECO:0000256" key="2">
    <source>
        <dbReference type="ARBA" id="ARBA00006003"/>
    </source>
</evidence>
<evidence type="ECO:0000256" key="19">
    <source>
        <dbReference type="SAM" id="Phobius"/>
    </source>
</evidence>
<dbReference type="PANTHER" id="PTHR46059">
    <property type="entry name" value="BETA-GALACTOSIDE ALPHA-2,6-SIALYLTRANSFERASE"/>
    <property type="match status" value="1"/>
</dbReference>
<reference evidence="20" key="2">
    <citation type="submission" date="2025-09" db="UniProtKB">
        <authorList>
            <consortium name="Ensembl"/>
        </authorList>
    </citation>
    <scope>IDENTIFICATION</scope>
</reference>
<keyword evidence="12" id="KW-0325">Glycoprotein</keyword>
<evidence type="ECO:0000256" key="7">
    <source>
        <dbReference type="ARBA" id="ARBA00022968"/>
    </source>
</evidence>
<evidence type="ECO:0000256" key="4">
    <source>
        <dbReference type="ARBA" id="ARBA00022676"/>
    </source>
</evidence>
<keyword evidence="6 19" id="KW-0812">Transmembrane</keyword>
<feature type="transmembrane region" description="Helical" evidence="19">
    <location>
        <begin position="12"/>
        <end position="34"/>
    </location>
</feature>
<evidence type="ECO:0000313" key="21">
    <source>
        <dbReference type="Proteomes" id="UP000261540"/>
    </source>
</evidence>
<dbReference type="AlphaFoldDB" id="A0A3B3SLK7"/>
<evidence type="ECO:0000256" key="16">
    <source>
        <dbReference type="ARBA" id="ARBA00034249"/>
    </source>
</evidence>
<comment type="function">
    <text evidence="18">Transfers sialic acid from the donor of substrate CMP-sialic acid to galactose containing acceptor substrates.</text>
</comment>
<sequence>IGKKKSRLLCSTALVVAGIVAWILLVLVLFTYFMDSWMDSLQFSTSYQDTMHFTYIQRHKAVMVTPVEMAIAGQGADLRHGPYKKPRAVEKGDSHIVVEEKDFWKRSRDTQIKSFRKVVQEKDQKRVGEADARARNSKTKSLIHRLWKGNMSSRMLSKRLQIAMREYVNMNKHHVVYRGHRWTKMGRQELLCRLKSQLQVLTLDGRELPFSQLGWEKLVPGQPLSQLFESKVQTCAVVSSAGAILNSSLGKEIDDHDVVLRFNAAPTKGYENDVGNRTTIRIINSQILANPSFRFQTSSLYKGLVLVAWDPAPYSVDLLKWYRKPDYDLFTPYVRHRKHHPGQPFYILHPKFIWQLWDVIQGNSLEDIQPNPPSSGFIGILLMMVLCREVHVYEYIPSRRQSYLCHYYEQYYDEACTLGAYHPLLFEKMLVQRLNFGLERDLDRKGKVTLPGFSTVDCSP</sequence>
<evidence type="ECO:0000256" key="18">
    <source>
        <dbReference type="ARBA" id="ARBA00060076"/>
    </source>
</evidence>
<evidence type="ECO:0000256" key="10">
    <source>
        <dbReference type="ARBA" id="ARBA00023136"/>
    </source>
</evidence>
<evidence type="ECO:0000256" key="3">
    <source>
        <dbReference type="ARBA" id="ARBA00020782"/>
    </source>
</evidence>
<dbReference type="InterPro" id="IPR001675">
    <property type="entry name" value="Glyco_trans_29"/>
</dbReference>
<evidence type="ECO:0000256" key="6">
    <source>
        <dbReference type="ARBA" id="ARBA00022692"/>
    </source>
</evidence>
<keyword evidence="7" id="KW-0735">Signal-anchor</keyword>
<evidence type="ECO:0000256" key="1">
    <source>
        <dbReference type="ARBA" id="ARBA00004447"/>
    </source>
</evidence>
<protein>
    <recommendedName>
        <fullName evidence="3">Beta-galactoside alpha-2,6-sialyltransferase 2</fullName>
        <ecNumber evidence="17">2.4.3.1</ecNumber>
    </recommendedName>
    <alternativeName>
        <fullName evidence="14">CMP-N-acetylneuraminate-beta-galactosamide-alpha-2,6-sialyltransferase 2</fullName>
    </alternativeName>
    <alternativeName>
        <fullName evidence="13">ST6Gal II</fullName>
    </alternativeName>
    <alternativeName>
        <fullName evidence="15">Sialyltransferase 2</fullName>
    </alternativeName>
</protein>
<dbReference type="Ensembl" id="ENSPKIT00000012011.1">
    <property type="protein sequence ID" value="ENSPKIP00000031170.1"/>
    <property type="gene ID" value="ENSPKIG00000011732.1"/>
</dbReference>
<keyword evidence="11" id="KW-1015">Disulfide bond</keyword>
<evidence type="ECO:0000256" key="13">
    <source>
        <dbReference type="ARBA" id="ARBA00030410"/>
    </source>
</evidence>
<keyword evidence="8 19" id="KW-1133">Transmembrane helix</keyword>
<evidence type="ECO:0000256" key="15">
    <source>
        <dbReference type="ARBA" id="ARBA00032076"/>
    </source>
</evidence>
<dbReference type="GO" id="GO:0097503">
    <property type="term" value="P:sialylation"/>
    <property type="evidence" value="ECO:0007669"/>
    <property type="project" value="TreeGrafter"/>
</dbReference>
<dbReference type="InterPro" id="IPR038578">
    <property type="entry name" value="GT29-like_sf"/>
</dbReference>
<keyword evidence="5" id="KW-0808">Transferase</keyword>
<dbReference type="PANTHER" id="PTHR46059:SF3">
    <property type="entry name" value="BETA-GALACTOSIDE ALPHA-2,6-SIALYLTRANSFERASE 2"/>
    <property type="match status" value="1"/>
</dbReference>
<evidence type="ECO:0000256" key="17">
    <source>
        <dbReference type="ARBA" id="ARBA00034329"/>
    </source>
</evidence>
<keyword evidence="21" id="KW-1185">Reference proteome</keyword>
<comment type="catalytic activity">
    <reaction evidence="16">
        <text>a beta-D-galactoside + CMP-N-acetyl-beta-neuraminate = an N-acetyl-alpha-neuraminyl-(2-&gt;6)-beta-D-galactosyl derivative + CMP + H(+)</text>
        <dbReference type="Rhea" id="RHEA:52104"/>
        <dbReference type="ChEBI" id="CHEBI:15378"/>
        <dbReference type="ChEBI" id="CHEBI:28034"/>
        <dbReference type="ChEBI" id="CHEBI:57812"/>
        <dbReference type="ChEBI" id="CHEBI:60377"/>
        <dbReference type="ChEBI" id="CHEBI:136398"/>
        <dbReference type="EC" id="2.4.3.1"/>
    </reaction>
</comment>
<dbReference type="Pfam" id="PF00777">
    <property type="entry name" value="Glyco_transf_29"/>
    <property type="match status" value="1"/>
</dbReference>
<dbReference type="GO" id="GO:0003835">
    <property type="term" value="F:beta-galactoside alpha-2,6-sialyltransferase activity"/>
    <property type="evidence" value="ECO:0007669"/>
    <property type="project" value="UniProtKB-EC"/>
</dbReference>